<name>A0A433Q423_9FUNG</name>
<organism evidence="3 4">
    <name type="scientific">Jimgerdemannia flammicorona</name>
    <dbReference type="NCBI Taxonomy" id="994334"/>
    <lineage>
        <taxon>Eukaryota</taxon>
        <taxon>Fungi</taxon>
        <taxon>Fungi incertae sedis</taxon>
        <taxon>Mucoromycota</taxon>
        <taxon>Mucoromycotina</taxon>
        <taxon>Endogonomycetes</taxon>
        <taxon>Endogonales</taxon>
        <taxon>Endogonaceae</taxon>
        <taxon>Jimgerdemannia</taxon>
    </lineage>
</organism>
<accession>A0A433Q423</accession>
<proteinExistence type="predicted"/>
<evidence type="ECO:0000256" key="2">
    <source>
        <dbReference type="SAM" id="MobiDB-lite"/>
    </source>
</evidence>
<evidence type="ECO:0000313" key="4">
    <source>
        <dbReference type="Proteomes" id="UP000274822"/>
    </source>
</evidence>
<dbReference type="AlphaFoldDB" id="A0A433Q423"/>
<evidence type="ECO:0000313" key="3">
    <source>
        <dbReference type="EMBL" id="RUS24498.1"/>
    </source>
</evidence>
<keyword evidence="4" id="KW-1185">Reference proteome</keyword>
<sequence>MKLHDPHDKFVAMHDNKNVTQTDINAESYSHSQASQFRSNYNVPVQDPVSTNGAACQQISELQSGLVSAQTLLISEQAERICLLEELAAKVLEVDTLKATLEAERKGIRKLEMELASKNAELDRIYGNENEIQRLQRIIATEAMKTVDREKALIHKELLHGQAIVELEARVKMLEESIASKDTEIVRLNDVIGEIEERQGEVADADPKFEQLMEELRRKEDEVAKGDSAIVELQESMESLCGQLEDKDAELNNLDRRLKNKNAELDDTSKLAADRLVEIQQLQASLRYKTFMEQQTAINIFNLTERAVHFEQLLAKTEAEISHLLSVTVEMDKLRIIVEQLQDQEPNRRERNDEQAGRGYNTDAEHNDLLNTPVRIKRKEPTSRTGPFQKGSSSTDQQGHRQPSR</sequence>
<dbReference type="EMBL" id="RBNJ01015826">
    <property type="protein sequence ID" value="RUS24498.1"/>
    <property type="molecule type" value="Genomic_DNA"/>
</dbReference>
<gene>
    <name evidence="3" type="ORF">BC938DRAFT_473496</name>
</gene>
<feature type="region of interest" description="Disordered" evidence="2">
    <location>
        <begin position="344"/>
        <end position="405"/>
    </location>
</feature>
<feature type="compositionally biased region" description="Polar residues" evidence="2">
    <location>
        <begin position="383"/>
        <end position="405"/>
    </location>
</feature>
<keyword evidence="1" id="KW-0175">Coiled coil</keyword>
<protein>
    <submittedName>
        <fullName evidence="3">Uncharacterized protein</fullName>
    </submittedName>
</protein>
<comment type="caution">
    <text evidence="3">The sequence shown here is derived from an EMBL/GenBank/DDBJ whole genome shotgun (WGS) entry which is preliminary data.</text>
</comment>
<feature type="coiled-coil region" evidence="1">
    <location>
        <begin position="84"/>
        <end position="128"/>
    </location>
</feature>
<reference evidence="3 4" key="1">
    <citation type="journal article" date="2018" name="New Phytol.">
        <title>Phylogenomics of Endogonaceae and evolution of mycorrhizas within Mucoromycota.</title>
        <authorList>
            <person name="Chang Y."/>
            <person name="Desiro A."/>
            <person name="Na H."/>
            <person name="Sandor L."/>
            <person name="Lipzen A."/>
            <person name="Clum A."/>
            <person name="Barry K."/>
            <person name="Grigoriev I.V."/>
            <person name="Martin F.M."/>
            <person name="Stajich J.E."/>
            <person name="Smith M.E."/>
            <person name="Bonito G."/>
            <person name="Spatafora J.W."/>
        </authorList>
    </citation>
    <scope>NUCLEOTIDE SEQUENCE [LARGE SCALE GENOMIC DNA]</scope>
    <source>
        <strain evidence="3 4">AD002</strain>
    </source>
</reference>
<feature type="coiled-coil region" evidence="1">
    <location>
        <begin position="230"/>
        <end position="271"/>
    </location>
</feature>
<dbReference type="Proteomes" id="UP000274822">
    <property type="component" value="Unassembled WGS sequence"/>
</dbReference>
<feature type="compositionally biased region" description="Basic and acidic residues" evidence="2">
    <location>
        <begin position="345"/>
        <end position="356"/>
    </location>
</feature>
<dbReference type="Gene3D" id="1.10.287.1490">
    <property type="match status" value="1"/>
</dbReference>
<evidence type="ECO:0000256" key="1">
    <source>
        <dbReference type="SAM" id="Coils"/>
    </source>
</evidence>